<dbReference type="EMBL" id="JAJHPV010000013">
    <property type="protein sequence ID" value="MCC6071937.1"/>
    <property type="molecule type" value="Genomic_DNA"/>
</dbReference>
<dbReference type="PANTHER" id="PTHR42800:SF1">
    <property type="entry name" value="EXOINULINASE INUD (AFU_ORTHOLOGUE AFUA_5G00480)"/>
    <property type="match status" value="1"/>
</dbReference>
<keyword evidence="6" id="KW-1185">Reference proteome</keyword>
<evidence type="ECO:0000313" key="6">
    <source>
        <dbReference type="Proteomes" id="UP001198701"/>
    </source>
</evidence>
<reference evidence="5 6" key="1">
    <citation type="submission" date="2021-11" db="EMBL/GenBank/DDBJ databases">
        <authorList>
            <person name="Huq M.A."/>
        </authorList>
    </citation>
    <scope>NUCLEOTIDE SEQUENCE [LARGE SCALE GENOMIC DNA]</scope>
    <source>
        <strain evidence="5 6">MAHUQ-52</strain>
    </source>
</reference>
<dbReference type="SUPFAM" id="SSF75005">
    <property type="entry name" value="Arabinanase/levansucrase/invertase"/>
    <property type="match status" value="1"/>
</dbReference>
<dbReference type="InterPro" id="IPR013148">
    <property type="entry name" value="Glyco_hydro_32_N"/>
</dbReference>
<keyword evidence="2" id="KW-0378">Hydrolase</keyword>
<dbReference type="Pfam" id="PF00251">
    <property type="entry name" value="Glyco_hydro_32N"/>
    <property type="match status" value="1"/>
</dbReference>
<evidence type="ECO:0000313" key="5">
    <source>
        <dbReference type="EMBL" id="MCC6071937.1"/>
    </source>
</evidence>
<protein>
    <recommendedName>
        <fullName evidence="4">Glycosyl hydrolase family 32 N-terminal domain-containing protein</fullName>
    </recommendedName>
</protein>
<sequence>MELPVDGDPARSKWVLLMSVNPGGPAGGSGMLYFVGDFDGEAFPADGETRWLDHGADFYAGVTYSGVPDGRRVLVGWMNNWLYGQQVPTSAWRSAQSVPRELTLKTQDGNIRLVQRRVRVQALAR</sequence>
<accession>A0ABS8IVX1</accession>
<dbReference type="PANTHER" id="PTHR42800">
    <property type="entry name" value="EXOINULINASE INUD (AFU_ORTHOLOGUE AFUA_5G00480)"/>
    <property type="match status" value="1"/>
</dbReference>
<proteinExistence type="inferred from homology"/>
<evidence type="ECO:0000256" key="3">
    <source>
        <dbReference type="ARBA" id="ARBA00023295"/>
    </source>
</evidence>
<name>A0ABS8IVX1_9BURK</name>
<keyword evidence="3" id="KW-0326">Glycosidase</keyword>
<evidence type="ECO:0000256" key="1">
    <source>
        <dbReference type="ARBA" id="ARBA00009902"/>
    </source>
</evidence>
<dbReference type="Gene3D" id="2.115.10.20">
    <property type="entry name" value="Glycosyl hydrolase domain, family 43"/>
    <property type="match status" value="1"/>
</dbReference>
<evidence type="ECO:0000256" key="2">
    <source>
        <dbReference type="ARBA" id="ARBA00022801"/>
    </source>
</evidence>
<feature type="domain" description="Glycosyl hydrolase family 32 N-terminal" evidence="4">
    <location>
        <begin position="4"/>
        <end position="111"/>
    </location>
</feature>
<evidence type="ECO:0000259" key="4">
    <source>
        <dbReference type="Pfam" id="PF00251"/>
    </source>
</evidence>
<organism evidence="5 6">
    <name type="scientific">Massilia agrisoli</name>
    <dbReference type="NCBI Taxonomy" id="2892444"/>
    <lineage>
        <taxon>Bacteria</taxon>
        <taxon>Pseudomonadati</taxon>
        <taxon>Pseudomonadota</taxon>
        <taxon>Betaproteobacteria</taxon>
        <taxon>Burkholderiales</taxon>
        <taxon>Oxalobacteraceae</taxon>
        <taxon>Telluria group</taxon>
        <taxon>Massilia</taxon>
    </lineage>
</organism>
<dbReference type="Proteomes" id="UP001198701">
    <property type="component" value="Unassembled WGS sequence"/>
</dbReference>
<dbReference type="RefSeq" id="WP_371873017.1">
    <property type="nucleotide sequence ID" value="NZ_JAJHPV010000013.1"/>
</dbReference>
<comment type="similarity">
    <text evidence="1">Belongs to the glycosyl hydrolase 32 family.</text>
</comment>
<gene>
    <name evidence="5" type="ORF">LMJ30_13330</name>
</gene>
<comment type="caution">
    <text evidence="5">The sequence shown here is derived from an EMBL/GenBank/DDBJ whole genome shotgun (WGS) entry which is preliminary data.</text>
</comment>
<dbReference type="InterPro" id="IPR023296">
    <property type="entry name" value="Glyco_hydro_beta-prop_sf"/>
</dbReference>